<comment type="similarity">
    <text evidence="1">Belongs to the short-chain dehydrogenases/reductases (SDR) family.</text>
</comment>
<evidence type="ECO:0000313" key="4">
    <source>
        <dbReference type="Proteomes" id="UP000607311"/>
    </source>
</evidence>
<gene>
    <name evidence="3" type="ORF">Vse01_46320</name>
</gene>
<evidence type="ECO:0000256" key="1">
    <source>
        <dbReference type="ARBA" id="ARBA00006484"/>
    </source>
</evidence>
<dbReference type="Pfam" id="PF13561">
    <property type="entry name" value="adh_short_C2"/>
    <property type="match status" value="1"/>
</dbReference>
<dbReference type="SUPFAM" id="SSF51735">
    <property type="entry name" value="NAD(P)-binding Rossmann-fold domains"/>
    <property type="match status" value="1"/>
</dbReference>
<dbReference type="InterPro" id="IPR002347">
    <property type="entry name" value="SDR_fam"/>
</dbReference>
<keyword evidence="2" id="KW-0560">Oxidoreductase</keyword>
<dbReference type="InterPro" id="IPR020904">
    <property type="entry name" value="Sc_DH/Rdtase_CS"/>
</dbReference>
<dbReference type="EMBL" id="BOPD01000031">
    <property type="protein sequence ID" value="GIJ35484.1"/>
    <property type="molecule type" value="Genomic_DNA"/>
</dbReference>
<dbReference type="GO" id="GO:0016491">
    <property type="term" value="F:oxidoreductase activity"/>
    <property type="evidence" value="ECO:0007669"/>
    <property type="project" value="UniProtKB-KW"/>
</dbReference>
<dbReference type="InterPro" id="IPR036291">
    <property type="entry name" value="NAD(P)-bd_dom_sf"/>
</dbReference>
<dbReference type="Gene3D" id="3.40.50.720">
    <property type="entry name" value="NAD(P)-binding Rossmann-like Domain"/>
    <property type="match status" value="1"/>
</dbReference>
<accession>A0A9W5UVI5</accession>
<evidence type="ECO:0000313" key="3">
    <source>
        <dbReference type="EMBL" id="GIJ35484.1"/>
    </source>
</evidence>
<dbReference type="Proteomes" id="UP000607311">
    <property type="component" value="Unassembled WGS sequence"/>
</dbReference>
<dbReference type="PROSITE" id="PS00061">
    <property type="entry name" value="ADH_SHORT"/>
    <property type="match status" value="1"/>
</dbReference>
<dbReference type="PANTHER" id="PTHR43639">
    <property type="entry name" value="OXIDOREDUCTASE, SHORT-CHAIN DEHYDROGENASE/REDUCTASE FAMILY (AFU_ORTHOLOGUE AFUA_5G02870)"/>
    <property type="match status" value="1"/>
</dbReference>
<reference evidence="3" key="1">
    <citation type="submission" date="2021-01" db="EMBL/GenBank/DDBJ databases">
        <title>Whole genome shotgun sequence of Verrucosispora sediminis NBRC 107745.</title>
        <authorList>
            <person name="Komaki H."/>
            <person name="Tamura T."/>
        </authorList>
    </citation>
    <scope>NUCLEOTIDE SEQUENCE</scope>
    <source>
        <strain evidence="3">NBRC 107745</strain>
    </source>
</reference>
<comment type="caution">
    <text evidence="3">The sequence shown here is derived from an EMBL/GenBank/DDBJ whole genome shotgun (WGS) entry which is preliminary data.</text>
</comment>
<dbReference type="FunFam" id="3.40.50.720:FF:000084">
    <property type="entry name" value="Short-chain dehydrogenase reductase"/>
    <property type="match status" value="1"/>
</dbReference>
<keyword evidence="4" id="KW-1185">Reference proteome</keyword>
<name>A0A9W5UVI5_9ACTN</name>
<dbReference type="PRINTS" id="PR00081">
    <property type="entry name" value="GDHRDH"/>
</dbReference>
<proteinExistence type="inferred from homology"/>
<organism evidence="3 4">
    <name type="scientific">Micromonospora sediminimaris</name>
    <dbReference type="NCBI Taxonomy" id="547162"/>
    <lineage>
        <taxon>Bacteria</taxon>
        <taxon>Bacillati</taxon>
        <taxon>Actinomycetota</taxon>
        <taxon>Actinomycetes</taxon>
        <taxon>Micromonosporales</taxon>
        <taxon>Micromonosporaceae</taxon>
        <taxon>Micromonospora</taxon>
    </lineage>
</organism>
<sequence>MSCVVTGGGRGVGRGIVERLLADGRTVVVVERDPGALSWVEDHARADRLAAVVGDAGDEGVAGRAADLAERFGPLTGWVNNAAVFRDASVHDAPVGEVVDLITRNLRPAVVGAATAVRRYLAAGTAGVVVNVSSHQASRPVPGCLPYATAKAAVEGLTRALAVEYGRHGIRANAIALGSVATERHEAFLAETEPDQAQRIEAELARLHPVGRIGQPQDVAEAVAYLLSPAAAFVNGVTLPVDGGRAVLGLDPQARTD</sequence>
<dbReference type="PRINTS" id="PR00080">
    <property type="entry name" value="SDRFAMILY"/>
</dbReference>
<dbReference type="CDD" id="cd05233">
    <property type="entry name" value="SDR_c"/>
    <property type="match status" value="1"/>
</dbReference>
<dbReference type="RefSeq" id="WP_093407545.1">
    <property type="nucleotide sequence ID" value="NZ_BOPD01000031.1"/>
</dbReference>
<protein>
    <submittedName>
        <fullName evidence="3">Short-chain dehydrogenase</fullName>
    </submittedName>
</protein>
<dbReference type="AlphaFoldDB" id="A0A9W5UVI5"/>
<dbReference type="PANTHER" id="PTHR43639:SF1">
    <property type="entry name" value="SHORT-CHAIN DEHYDROGENASE_REDUCTASE FAMILY PROTEIN"/>
    <property type="match status" value="1"/>
</dbReference>
<dbReference type="OrthoDB" id="7064009at2"/>
<evidence type="ECO:0000256" key="2">
    <source>
        <dbReference type="ARBA" id="ARBA00023002"/>
    </source>
</evidence>